<name>A0A1G1VTF0_9BACT</name>
<evidence type="ECO:0000313" key="5">
    <source>
        <dbReference type="Proteomes" id="UP000179233"/>
    </source>
</evidence>
<feature type="binding site" evidence="3">
    <location>
        <position position="223"/>
    </location>
    <ligand>
        <name>a divalent metal cation</name>
        <dbReference type="ChEBI" id="CHEBI:60240"/>
        <label>1</label>
    </ligand>
</feature>
<dbReference type="Pfam" id="PF01784">
    <property type="entry name" value="DUF34_NIF3"/>
    <property type="match status" value="1"/>
</dbReference>
<evidence type="ECO:0000256" key="2">
    <source>
        <dbReference type="ARBA" id="ARBA00022723"/>
    </source>
</evidence>
<dbReference type="Gene3D" id="3.40.1390.30">
    <property type="entry name" value="NIF3 (NGG1p interacting factor 3)-like"/>
    <property type="match status" value="2"/>
</dbReference>
<dbReference type="InterPro" id="IPR002678">
    <property type="entry name" value="DUF34/NIF3"/>
</dbReference>
<dbReference type="GO" id="GO:0046872">
    <property type="term" value="F:metal ion binding"/>
    <property type="evidence" value="ECO:0007669"/>
    <property type="project" value="UniProtKB-KW"/>
</dbReference>
<dbReference type="Proteomes" id="UP000179233">
    <property type="component" value="Unassembled WGS sequence"/>
</dbReference>
<dbReference type="EMBL" id="MHCJ01000003">
    <property type="protein sequence ID" value="OGY18676.1"/>
    <property type="molecule type" value="Genomic_DNA"/>
</dbReference>
<dbReference type="InterPro" id="IPR036069">
    <property type="entry name" value="DUF34/NIF3_sf"/>
</dbReference>
<evidence type="ECO:0000256" key="3">
    <source>
        <dbReference type="PIRSR" id="PIRSR602678-1"/>
    </source>
</evidence>
<accession>A0A1G1VTF0</accession>
<dbReference type="NCBIfam" id="TIGR00486">
    <property type="entry name" value="YbgI_SA1388"/>
    <property type="match status" value="1"/>
</dbReference>
<dbReference type="PANTHER" id="PTHR13799:SF14">
    <property type="entry name" value="GTP CYCLOHYDROLASE 1 TYPE 2 HOMOLOG"/>
    <property type="match status" value="1"/>
</dbReference>
<gene>
    <name evidence="4" type="ORF">A2786_04220</name>
</gene>
<keyword evidence="2 3" id="KW-0479">Metal-binding</keyword>
<feature type="binding site" evidence="3">
    <location>
        <position position="227"/>
    </location>
    <ligand>
        <name>a divalent metal cation</name>
        <dbReference type="ChEBI" id="CHEBI:60240"/>
        <label>1</label>
    </ligand>
</feature>
<comment type="caution">
    <text evidence="4">The sequence shown here is derived from an EMBL/GenBank/DDBJ whole genome shotgun (WGS) entry which is preliminary data.</text>
</comment>
<dbReference type="PANTHER" id="PTHR13799">
    <property type="entry name" value="NGG1 INTERACTING FACTOR 3"/>
    <property type="match status" value="1"/>
</dbReference>
<comment type="similarity">
    <text evidence="1">Belongs to the GTP cyclohydrolase I type 2/NIF3 family.</text>
</comment>
<organism evidence="4 5">
    <name type="scientific">Candidatus Chisholmbacteria bacterium RIFCSPHIGHO2_01_FULL_52_32</name>
    <dbReference type="NCBI Taxonomy" id="1797591"/>
    <lineage>
        <taxon>Bacteria</taxon>
        <taxon>Candidatus Chisholmiibacteriota</taxon>
    </lineage>
</organism>
<protein>
    <submittedName>
        <fullName evidence="4">Nif3-like dinuclear metal center hexameric protein</fullName>
    </submittedName>
</protein>
<evidence type="ECO:0000256" key="1">
    <source>
        <dbReference type="ARBA" id="ARBA00006964"/>
    </source>
</evidence>
<evidence type="ECO:0000313" key="4">
    <source>
        <dbReference type="EMBL" id="OGY18676.1"/>
    </source>
</evidence>
<proteinExistence type="inferred from homology"/>
<feature type="binding site" evidence="3">
    <location>
        <position position="106"/>
    </location>
    <ligand>
        <name>a divalent metal cation</name>
        <dbReference type="ChEBI" id="CHEBI:60240"/>
        <label>1</label>
    </ligand>
</feature>
<dbReference type="AlphaFoldDB" id="A0A1G1VTF0"/>
<feature type="binding site" evidence="3">
    <location>
        <position position="68"/>
    </location>
    <ligand>
        <name>a divalent metal cation</name>
        <dbReference type="ChEBI" id="CHEBI:60240"/>
        <label>1</label>
    </ligand>
</feature>
<dbReference type="SUPFAM" id="SSF102705">
    <property type="entry name" value="NIF3 (NGG1p interacting factor 3)-like"/>
    <property type="match status" value="1"/>
</dbReference>
<sequence length="257" mass="28497">MMRDRLITFVLDYFGKELLDKAAKQDEVANGIQLLGSEEVKKVALGVSLNEDFLKEAVRIGASLCIVHHGFDPRVYKGRFPRSSQKRLKLILKNDLTIIGFHYVLDADPRIGNNAVIIKLLGAKLGEPLFEEFGYVAHFEKPKDAAILAEQCAEIFHHDIFAVYSGPKKVKTIGVVSGAAKPSSEHLTEMEEKGIELFLTGEASESVPSKMAEEGINYFACGHYATEVFGVQELGKVIKSRFEDGLEVEFIDIPNPI</sequence>
<dbReference type="GO" id="GO:0005737">
    <property type="term" value="C:cytoplasm"/>
    <property type="evidence" value="ECO:0007669"/>
    <property type="project" value="TreeGrafter"/>
</dbReference>
<feature type="binding site" evidence="3">
    <location>
        <position position="69"/>
    </location>
    <ligand>
        <name>a divalent metal cation</name>
        <dbReference type="ChEBI" id="CHEBI:60240"/>
        <label>1</label>
    </ligand>
</feature>
<reference evidence="4 5" key="1">
    <citation type="journal article" date="2016" name="Nat. Commun.">
        <title>Thousands of microbial genomes shed light on interconnected biogeochemical processes in an aquifer system.</title>
        <authorList>
            <person name="Anantharaman K."/>
            <person name="Brown C.T."/>
            <person name="Hug L.A."/>
            <person name="Sharon I."/>
            <person name="Castelle C.J."/>
            <person name="Probst A.J."/>
            <person name="Thomas B.C."/>
            <person name="Singh A."/>
            <person name="Wilkins M.J."/>
            <person name="Karaoz U."/>
            <person name="Brodie E.L."/>
            <person name="Williams K.H."/>
            <person name="Hubbard S.S."/>
            <person name="Banfield J.F."/>
        </authorList>
    </citation>
    <scope>NUCLEOTIDE SEQUENCE [LARGE SCALE GENOMIC DNA]</scope>
</reference>